<dbReference type="EMBL" id="CP021112">
    <property type="protein sequence ID" value="ARQ01101.1"/>
    <property type="molecule type" value="Genomic_DNA"/>
</dbReference>
<accession>A0A1W6ZVE6</accession>
<dbReference type="Proteomes" id="UP000194137">
    <property type="component" value="Chromosome"/>
</dbReference>
<evidence type="ECO:0000313" key="1">
    <source>
        <dbReference type="EMBL" id="ARQ01101.1"/>
    </source>
</evidence>
<reference evidence="1 2" key="1">
    <citation type="submission" date="2017-05" db="EMBL/GenBank/DDBJ databases">
        <title>Full genome sequence of Pseudorhodoplanes sinuspersici.</title>
        <authorList>
            <person name="Dastgheib S.M.M."/>
            <person name="Shavandi M."/>
            <person name="Tirandaz H."/>
        </authorList>
    </citation>
    <scope>NUCLEOTIDE SEQUENCE [LARGE SCALE GENOMIC DNA]</scope>
    <source>
        <strain evidence="1 2">RIPI110</strain>
    </source>
</reference>
<proteinExistence type="predicted"/>
<protein>
    <submittedName>
        <fullName evidence="1">Uncharacterized protein</fullName>
    </submittedName>
</protein>
<sequence>MSQPGLSSRFCEIISEYDAEKRGACSAFAPISVSAEKPDDDFSLSLIRINHVDDFGAIRSKIILI</sequence>
<keyword evidence="2" id="KW-1185">Reference proteome</keyword>
<gene>
    <name evidence="1" type="ORF">CAK95_19875</name>
</gene>
<name>A0A1W6ZVE6_9HYPH</name>
<organism evidence="1 2">
    <name type="scientific">Pseudorhodoplanes sinuspersici</name>
    <dbReference type="NCBI Taxonomy" id="1235591"/>
    <lineage>
        <taxon>Bacteria</taxon>
        <taxon>Pseudomonadati</taxon>
        <taxon>Pseudomonadota</taxon>
        <taxon>Alphaproteobacteria</taxon>
        <taxon>Hyphomicrobiales</taxon>
        <taxon>Pseudorhodoplanes</taxon>
    </lineage>
</organism>
<dbReference type="AlphaFoldDB" id="A0A1W6ZVE6"/>
<evidence type="ECO:0000313" key="2">
    <source>
        <dbReference type="Proteomes" id="UP000194137"/>
    </source>
</evidence>
<dbReference type="KEGG" id="psin:CAK95_19875"/>